<evidence type="ECO:0000313" key="2">
    <source>
        <dbReference type="Proteomes" id="UP000887013"/>
    </source>
</evidence>
<accession>A0A8X6PRL9</accession>
<organism evidence="1 2">
    <name type="scientific">Nephila pilipes</name>
    <name type="common">Giant wood spider</name>
    <name type="synonym">Nephila maculata</name>
    <dbReference type="NCBI Taxonomy" id="299642"/>
    <lineage>
        <taxon>Eukaryota</taxon>
        <taxon>Metazoa</taxon>
        <taxon>Ecdysozoa</taxon>
        <taxon>Arthropoda</taxon>
        <taxon>Chelicerata</taxon>
        <taxon>Arachnida</taxon>
        <taxon>Araneae</taxon>
        <taxon>Araneomorphae</taxon>
        <taxon>Entelegynae</taxon>
        <taxon>Araneoidea</taxon>
        <taxon>Nephilidae</taxon>
        <taxon>Nephila</taxon>
    </lineage>
</organism>
<gene>
    <name evidence="1" type="ORF">NPIL_477491</name>
</gene>
<sequence>MDDQRVRLSGSMRSSVTLSFEVIVHFLRAPLAPPNTFLPPPLLQGRVTGGCLGDVGSGGLRSPDCPRRIERGFRENEWDLPTGVSSMRKRPPFITRTES</sequence>
<name>A0A8X6PRL9_NEPPI</name>
<protein>
    <submittedName>
        <fullName evidence="1">Uncharacterized protein</fullName>
    </submittedName>
</protein>
<proteinExistence type="predicted"/>
<keyword evidence="2" id="KW-1185">Reference proteome</keyword>
<evidence type="ECO:0000313" key="1">
    <source>
        <dbReference type="EMBL" id="GFT85371.1"/>
    </source>
</evidence>
<comment type="caution">
    <text evidence="1">The sequence shown here is derived from an EMBL/GenBank/DDBJ whole genome shotgun (WGS) entry which is preliminary data.</text>
</comment>
<reference evidence="1" key="1">
    <citation type="submission" date="2020-08" db="EMBL/GenBank/DDBJ databases">
        <title>Multicomponent nature underlies the extraordinary mechanical properties of spider dragline silk.</title>
        <authorList>
            <person name="Kono N."/>
            <person name="Nakamura H."/>
            <person name="Mori M."/>
            <person name="Yoshida Y."/>
            <person name="Ohtoshi R."/>
            <person name="Malay A.D."/>
            <person name="Moran D.A.P."/>
            <person name="Tomita M."/>
            <person name="Numata K."/>
            <person name="Arakawa K."/>
        </authorList>
    </citation>
    <scope>NUCLEOTIDE SEQUENCE</scope>
</reference>
<dbReference type="AlphaFoldDB" id="A0A8X6PRL9"/>
<dbReference type="Proteomes" id="UP000887013">
    <property type="component" value="Unassembled WGS sequence"/>
</dbReference>
<dbReference type="EMBL" id="BMAW01023919">
    <property type="protein sequence ID" value="GFT85371.1"/>
    <property type="molecule type" value="Genomic_DNA"/>
</dbReference>